<evidence type="ECO:0000256" key="2">
    <source>
        <dbReference type="ARBA" id="ARBA00022614"/>
    </source>
</evidence>
<keyword evidence="7 9" id="KW-0472">Membrane</keyword>
<dbReference type="GeneID" id="102363498"/>
<dbReference type="InterPro" id="IPR032675">
    <property type="entry name" value="LRR_dom_sf"/>
</dbReference>
<accession>H3B0L8</accession>
<dbReference type="CTD" id="571711"/>
<feature type="domain" description="LRRNT" evidence="11">
    <location>
        <begin position="34"/>
        <end position="68"/>
    </location>
</feature>
<dbReference type="AlphaFoldDB" id="H3B0L8"/>
<keyword evidence="3 9" id="KW-0812">Transmembrane</keyword>
<dbReference type="eggNOG" id="KOG4237">
    <property type="taxonomic scope" value="Eukaryota"/>
</dbReference>
<reference evidence="12" key="2">
    <citation type="submission" date="2025-08" db="UniProtKB">
        <authorList>
            <consortium name="Ensembl"/>
        </authorList>
    </citation>
    <scope>IDENTIFICATION</scope>
</reference>
<dbReference type="HOGENOM" id="CLU_064640_0_0_1"/>
<keyword evidence="6 9" id="KW-1133">Transmembrane helix</keyword>
<dbReference type="SMART" id="SM00369">
    <property type="entry name" value="LRR_TYP"/>
    <property type="match status" value="3"/>
</dbReference>
<comment type="subcellular location">
    <subcellularLocation>
        <location evidence="1">Membrane</location>
        <topology evidence="1">Single-pass membrane protein</topology>
    </subcellularLocation>
</comment>
<evidence type="ECO:0000256" key="6">
    <source>
        <dbReference type="ARBA" id="ARBA00022989"/>
    </source>
</evidence>
<dbReference type="EMBL" id="AFYH01103208">
    <property type="status" value="NOT_ANNOTATED_CDS"/>
    <property type="molecule type" value="Genomic_DNA"/>
</dbReference>
<evidence type="ECO:0000313" key="13">
    <source>
        <dbReference type="Proteomes" id="UP000008672"/>
    </source>
</evidence>
<evidence type="ECO:0000256" key="8">
    <source>
        <dbReference type="ARBA" id="ARBA00049658"/>
    </source>
</evidence>
<evidence type="ECO:0000313" key="12">
    <source>
        <dbReference type="Ensembl" id="ENSLACP00000015439.1"/>
    </source>
</evidence>
<dbReference type="GO" id="GO:0016020">
    <property type="term" value="C:membrane"/>
    <property type="evidence" value="ECO:0007669"/>
    <property type="project" value="UniProtKB-SubCell"/>
</dbReference>
<evidence type="ECO:0000256" key="5">
    <source>
        <dbReference type="ARBA" id="ARBA00022737"/>
    </source>
</evidence>
<evidence type="ECO:0000256" key="10">
    <source>
        <dbReference type="SAM" id="SignalP"/>
    </source>
</evidence>
<feature type="signal peptide" evidence="10">
    <location>
        <begin position="1"/>
        <end position="28"/>
    </location>
</feature>
<feature type="transmembrane region" description="Helical" evidence="9">
    <location>
        <begin position="205"/>
        <end position="226"/>
    </location>
</feature>
<keyword evidence="2" id="KW-0433">Leucine-rich repeat</keyword>
<sequence>MMQLMDWFFRHSVVMWLLLQSFVLMTFCFHPAKTCPKHCYCSEGEKTVRCSESELTEIPKDIPSYTRKLYLDSNQITNIPDDAFRDLNHLTELDLSHNAITRVEIGAFHGVSESLQKLDLSSNNLVYVNKEVFINLKAKTNLSSNPWRCDCALLELIKTVEELAPASPNDITCDSGVPEEYIEKPFVQVWNEIDFCNSFKKTTDVAMLVTMFGWFTMVISYLVYYVRQNQEDARRHLEYLKSLPSKQGKSEESSTISTVV</sequence>
<dbReference type="InParanoid" id="H3B0L8"/>
<keyword evidence="13" id="KW-1185">Reference proteome</keyword>
<proteinExistence type="inferred from homology"/>
<dbReference type="STRING" id="7897.ENSLACP00000015439"/>
<evidence type="ECO:0000256" key="9">
    <source>
        <dbReference type="SAM" id="Phobius"/>
    </source>
</evidence>
<evidence type="ECO:0000256" key="3">
    <source>
        <dbReference type="ARBA" id="ARBA00022692"/>
    </source>
</evidence>
<dbReference type="SUPFAM" id="SSF52058">
    <property type="entry name" value="L domain-like"/>
    <property type="match status" value="1"/>
</dbReference>
<dbReference type="PANTHER" id="PTHR24366:SF96">
    <property type="entry name" value="LEUCINE RICH REPEAT CONTAINING 53"/>
    <property type="match status" value="1"/>
</dbReference>
<dbReference type="GeneTree" id="ENSGT00940000154360"/>
<feature type="chain" id="PRO_5003580387" evidence="10">
    <location>
        <begin position="29"/>
        <end position="260"/>
    </location>
</feature>
<organism evidence="12 13">
    <name type="scientific">Latimeria chalumnae</name>
    <name type="common">Coelacanth</name>
    <dbReference type="NCBI Taxonomy" id="7897"/>
    <lineage>
        <taxon>Eukaryota</taxon>
        <taxon>Metazoa</taxon>
        <taxon>Chordata</taxon>
        <taxon>Craniata</taxon>
        <taxon>Vertebrata</taxon>
        <taxon>Euteleostomi</taxon>
        <taxon>Coelacanthiformes</taxon>
        <taxon>Coelacanthidae</taxon>
        <taxon>Latimeria</taxon>
    </lineage>
</organism>
<dbReference type="Proteomes" id="UP000008672">
    <property type="component" value="Unassembled WGS sequence"/>
</dbReference>
<protein>
    <submittedName>
        <fullName evidence="12">Leucine rich repeat containing 3C</fullName>
    </submittedName>
</protein>
<evidence type="ECO:0000256" key="1">
    <source>
        <dbReference type="ARBA" id="ARBA00004167"/>
    </source>
</evidence>
<reference evidence="13" key="1">
    <citation type="submission" date="2011-08" db="EMBL/GenBank/DDBJ databases">
        <title>The draft genome of Latimeria chalumnae.</title>
        <authorList>
            <person name="Di Palma F."/>
            <person name="Alfoldi J."/>
            <person name="Johnson J."/>
            <person name="Berlin A."/>
            <person name="Gnerre S."/>
            <person name="Jaffe D."/>
            <person name="MacCallum I."/>
            <person name="Young S."/>
            <person name="Walker B.J."/>
            <person name="Lander E."/>
            <person name="Lindblad-Toh K."/>
        </authorList>
    </citation>
    <scope>NUCLEOTIDE SEQUENCE [LARGE SCALE GENOMIC DNA]</scope>
    <source>
        <strain evidence="13">Wild caught</strain>
    </source>
</reference>
<dbReference type="Gene3D" id="3.80.10.10">
    <property type="entry name" value="Ribonuclease Inhibitor"/>
    <property type="match status" value="1"/>
</dbReference>
<comment type="similarity">
    <text evidence="8">Belongs to the LRRC3 family.</text>
</comment>
<evidence type="ECO:0000259" key="11">
    <source>
        <dbReference type="SMART" id="SM00013"/>
    </source>
</evidence>
<dbReference type="PANTHER" id="PTHR24366">
    <property type="entry name" value="IG(IMMUNOGLOBULIN) AND LRR(LEUCINE RICH REPEAT) DOMAINS"/>
    <property type="match status" value="1"/>
</dbReference>
<dbReference type="PRINTS" id="PR00019">
    <property type="entry name" value="LEURICHRPT"/>
</dbReference>
<dbReference type="PROSITE" id="PS51450">
    <property type="entry name" value="LRR"/>
    <property type="match status" value="1"/>
</dbReference>
<dbReference type="FunFam" id="3.80.10.10:FF:000069">
    <property type="entry name" value="leucine-rich repeat-containing protein 3B"/>
    <property type="match status" value="1"/>
</dbReference>
<name>H3B0L8_LATCH</name>
<keyword evidence="4 10" id="KW-0732">Signal</keyword>
<evidence type="ECO:0000256" key="7">
    <source>
        <dbReference type="ARBA" id="ARBA00023136"/>
    </source>
</evidence>
<evidence type="ECO:0000256" key="4">
    <source>
        <dbReference type="ARBA" id="ARBA00022729"/>
    </source>
</evidence>
<dbReference type="InterPro" id="IPR000372">
    <property type="entry name" value="LRRNT"/>
</dbReference>
<dbReference type="InterPro" id="IPR001611">
    <property type="entry name" value="Leu-rich_rpt"/>
</dbReference>
<dbReference type="OrthoDB" id="1416801at2759"/>
<dbReference type="Ensembl" id="ENSLACT00000015545.1">
    <property type="protein sequence ID" value="ENSLACP00000015439.1"/>
    <property type="gene ID" value="ENSLACG00000013593.1"/>
</dbReference>
<dbReference type="OMA" id="TFCFHSA"/>
<dbReference type="Pfam" id="PF13855">
    <property type="entry name" value="LRR_8"/>
    <property type="match status" value="1"/>
</dbReference>
<keyword evidence="5" id="KW-0677">Repeat</keyword>
<gene>
    <name evidence="12" type="primary">LRRC3C</name>
</gene>
<dbReference type="InterPro" id="IPR003591">
    <property type="entry name" value="Leu-rich_rpt_typical-subtyp"/>
</dbReference>
<dbReference type="KEGG" id="lcm:102363498"/>
<reference evidence="12" key="3">
    <citation type="submission" date="2025-09" db="UniProtKB">
        <authorList>
            <consortium name="Ensembl"/>
        </authorList>
    </citation>
    <scope>IDENTIFICATION</scope>
</reference>
<dbReference type="Pfam" id="PF01462">
    <property type="entry name" value="LRRNT"/>
    <property type="match status" value="1"/>
</dbReference>
<dbReference type="SMART" id="SM00013">
    <property type="entry name" value="LRRNT"/>
    <property type="match status" value="1"/>
</dbReference>